<dbReference type="InterPro" id="IPR033464">
    <property type="entry name" value="CSN8_PSD8_EIF3K"/>
</dbReference>
<dbReference type="PANTHER" id="PTHR13339:SF0">
    <property type="entry name" value="COP9 SIGNALOSOME COMPLEX SUBUNIT 8"/>
    <property type="match status" value="1"/>
</dbReference>
<dbReference type="AlphaFoldDB" id="A0A8K0JZ67"/>
<evidence type="ECO:0000256" key="4">
    <source>
        <dbReference type="ARBA" id="ARBA00022790"/>
    </source>
</evidence>
<keyword evidence="4" id="KW-0736">Signalosome</keyword>
<evidence type="ECO:0000256" key="2">
    <source>
        <dbReference type="ARBA" id="ARBA00004496"/>
    </source>
</evidence>
<keyword evidence="3" id="KW-0963">Cytoplasm</keyword>
<comment type="caution">
    <text evidence="7">The sequence shown here is derived from an EMBL/GenBank/DDBJ whole genome shotgun (WGS) entry which is preliminary data.</text>
</comment>
<dbReference type="OrthoDB" id="5351233at2759"/>
<comment type="subcellular location">
    <subcellularLocation>
        <location evidence="2">Cytoplasm</location>
    </subcellularLocation>
    <subcellularLocation>
        <location evidence="1">Nucleus</location>
    </subcellularLocation>
</comment>
<name>A0A8K0JZ67_LADFU</name>
<reference evidence="7" key="1">
    <citation type="submission" date="2013-04" db="EMBL/GenBank/DDBJ databases">
        <authorList>
            <person name="Qu J."/>
            <person name="Murali S.C."/>
            <person name="Bandaranaike D."/>
            <person name="Bellair M."/>
            <person name="Blankenburg K."/>
            <person name="Chao H."/>
            <person name="Dinh H."/>
            <person name="Doddapaneni H."/>
            <person name="Downs B."/>
            <person name="Dugan-Rocha S."/>
            <person name="Elkadiri S."/>
            <person name="Gnanaolivu R.D."/>
            <person name="Hernandez B."/>
            <person name="Javaid M."/>
            <person name="Jayaseelan J.C."/>
            <person name="Lee S."/>
            <person name="Li M."/>
            <person name="Ming W."/>
            <person name="Munidasa M."/>
            <person name="Muniz J."/>
            <person name="Nguyen L."/>
            <person name="Ongeri F."/>
            <person name="Osuji N."/>
            <person name="Pu L.-L."/>
            <person name="Puazo M."/>
            <person name="Qu C."/>
            <person name="Quiroz J."/>
            <person name="Raj R."/>
            <person name="Weissenberger G."/>
            <person name="Xin Y."/>
            <person name="Zou X."/>
            <person name="Han Y."/>
            <person name="Richards S."/>
            <person name="Worley K."/>
            <person name="Muzny D."/>
            <person name="Gibbs R."/>
        </authorList>
    </citation>
    <scope>NUCLEOTIDE SEQUENCE</scope>
    <source>
        <strain evidence="7">Sampled in the wild</strain>
    </source>
</reference>
<dbReference type="PANTHER" id="PTHR13339">
    <property type="entry name" value="COP9 SIGNALOSOME COMPLEX SUBUNIT 8"/>
    <property type="match status" value="1"/>
</dbReference>
<dbReference type="GO" id="GO:0008180">
    <property type="term" value="C:COP9 signalosome"/>
    <property type="evidence" value="ECO:0007669"/>
    <property type="project" value="UniProtKB-KW"/>
</dbReference>
<keyword evidence="8" id="KW-1185">Reference proteome</keyword>
<dbReference type="Pfam" id="PF10075">
    <property type="entry name" value="CSN8_PSD8_EIF3K"/>
    <property type="match status" value="1"/>
</dbReference>
<protein>
    <recommendedName>
        <fullName evidence="6">CSN8/PSMD8/EIF3K domain-containing protein</fullName>
    </recommendedName>
</protein>
<dbReference type="GO" id="GO:0005737">
    <property type="term" value="C:cytoplasm"/>
    <property type="evidence" value="ECO:0007669"/>
    <property type="project" value="UniProtKB-SubCell"/>
</dbReference>
<accession>A0A8K0JZ67</accession>
<dbReference type="InterPro" id="IPR033205">
    <property type="entry name" value="COP9_CSN8"/>
</dbReference>
<evidence type="ECO:0000256" key="5">
    <source>
        <dbReference type="ARBA" id="ARBA00023242"/>
    </source>
</evidence>
<keyword evidence="5" id="KW-0539">Nucleus</keyword>
<dbReference type="Proteomes" id="UP000792457">
    <property type="component" value="Unassembled WGS sequence"/>
</dbReference>
<dbReference type="EMBL" id="KZ308218">
    <property type="protein sequence ID" value="KAG8224951.1"/>
    <property type="molecule type" value="Genomic_DNA"/>
</dbReference>
<dbReference type="Gene3D" id="1.25.40.990">
    <property type="match status" value="1"/>
</dbReference>
<evidence type="ECO:0000313" key="7">
    <source>
        <dbReference type="EMBL" id="KAG8224951.1"/>
    </source>
</evidence>
<evidence type="ECO:0000256" key="3">
    <source>
        <dbReference type="ARBA" id="ARBA00022490"/>
    </source>
</evidence>
<sequence>MKLTKYSEENQAVTMVTEVIDKLAEDLEKQELEAPGGVPGPQVYSLLLAIYLYQNDLCSAKYLWKRIPASVKNANPELGRIWKVGQKMWLRDFPGVYDALTTGEEWSETVAETMKSVHEAVQKRALQLVGRAYSSISVADFSSFVGLTPEEVVARATPPTGVDNDGGWSMDPNVPGMVLPRKPAPGPIIECSSEDQLYKLTEFVSFLEN</sequence>
<evidence type="ECO:0000256" key="1">
    <source>
        <dbReference type="ARBA" id="ARBA00004123"/>
    </source>
</evidence>
<evidence type="ECO:0000313" key="8">
    <source>
        <dbReference type="Proteomes" id="UP000792457"/>
    </source>
</evidence>
<reference evidence="7" key="2">
    <citation type="submission" date="2017-10" db="EMBL/GenBank/DDBJ databases">
        <title>Ladona fulva Genome sequencing and assembly.</title>
        <authorList>
            <person name="Murali S."/>
            <person name="Richards S."/>
            <person name="Bandaranaike D."/>
            <person name="Bellair M."/>
            <person name="Blankenburg K."/>
            <person name="Chao H."/>
            <person name="Dinh H."/>
            <person name="Doddapaneni H."/>
            <person name="Dugan-Rocha S."/>
            <person name="Elkadiri S."/>
            <person name="Gnanaolivu R."/>
            <person name="Hernandez B."/>
            <person name="Skinner E."/>
            <person name="Javaid M."/>
            <person name="Lee S."/>
            <person name="Li M."/>
            <person name="Ming W."/>
            <person name="Munidasa M."/>
            <person name="Muniz J."/>
            <person name="Nguyen L."/>
            <person name="Hughes D."/>
            <person name="Osuji N."/>
            <person name="Pu L.-L."/>
            <person name="Puazo M."/>
            <person name="Qu C."/>
            <person name="Quiroz J."/>
            <person name="Raj R."/>
            <person name="Weissenberger G."/>
            <person name="Xin Y."/>
            <person name="Zou X."/>
            <person name="Han Y."/>
            <person name="Worley K."/>
            <person name="Muzny D."/>
            <person name="Gibbs R."/>
        </authorList>
    </citation>
    <scope>NUCLEOTIDE SEQUENCE</scope>
    <source>
        <strain evidence="7">Sampled in the wild</strain>
    </source>
</reference>
<dbReference type="GO" id="GO:0000338">
    <property type="term" value="P:protein deneddylation"/>
    <property type="evidence" value="ECO:0007669"/>
    <property type="project" value="InterPro"/>
</dbReference>
<proteinExistence type="predicted"/>
<feature type="domain" description="CSN8/PSMD8/EIF3K" evidence="6">
    <location>
        <begin position="42"/>
        <end position="154"/>
    </location>
</feature>
<dbReference type="GO" id="GO:0010387">
    <property type="term" value="P:COP9 signalosome assembly"/>
    <property type="evidence" value="ECO:0007669"/>
    <property type="project" value="InterPro"/>
</dbReference>
<gene>
    <name evidence="7" type="ORF">J437_LFUL005659</name>
</gene>
<evidence type="ECO:0000259" key="6">
    <source>
        <dbReference type="Pfam" id="PF10075"/>
    </source>
</evidence>
<organism evidence="7 8">
    <name type="scientific">Ladona fulva</name>
    <name type="common">Scarce chaser dragonfly</name>
    <name type="synonym">Libellula fulva</name>
    <dbReference type="NCBI Taxonomy" id="123851"/>
    <lineage>
        <taxon>Eukaryota</taxon>
        <taxon>Metazoa</taxon>
        <taxon>Ecdysozoa</taxon>
        <taxon>Arthropoda</taxon>
        <taxon>Hexapoda</taxon>
        <taxon>Insecta</taxon>
        <taxon>Pterygota</taxon>
        <taxon>Palaeoptera</taxon>
        <taxon>Odonata</taxon>
        <taxon>Epiprocta</taxon>
        <taxon>Anisoptera</taxon>
        <taxon>Libelluloidea</taxon>
        <taxon>Libellulidae</taxon>
        <taxon>Ladona</taxon>
    </lineage>
</organism>